<dbReference type="SMART" id="SM00387">
    <property type="entry name" value="HATPase_c"/>
    <property type="match status" value="1"/>
</dbReference>
<accession>A0ABZ2VTK5</accession>
<sequence length="520" mass="59618">MSRKKYSSTQKKRHPNISRRLRKHIQDCSLTEMYASLFEHNPDSIISLNLEGVILHINPSAERILGYTSLELEQKNIISILEAHISEQVIQNIKNTEADNQQEYMLSIYHKNGFLLDVVTKLVPIFIQNRLTGVYAIMKPLEKSERIESMLKESEKRLRTLVNSMPAFVIFKDHEGRWLEANNYALSCFNFHHVPYHGKKDSELIQYNEAYREAFLHCEEVDELAWQQRQILHGEEFIIHRDDFDLILSISKVPLYHPDGSRKGLIVMGRDVTELKETEKLLRKSEKLAVVGQLTAGIAHEIRNPLTSLKGFLTLLLPEISEENKWYVDVMLSEISQMESITSQFMAMSKPQVLSIKTCNIQALIEEVVTFILPTAIMHSVHIIMDHFDYKHDIQCDGNQLKQVFINILKNAIEAMPNGGNVYIQTKPFEDAFILIRIIDEGCGIPEDRISRLGEPFYSLKEKGTGLGLMMCYKIIEEHHGKLHISSELNKGTIVDIQLPLSSSPLAIQSQIKKEASANN</sequence>
<keyword evidence="5" id="KW-0547">Nucleotide-binding</keyword>
<dbReference type="InterPro" id="IPR000700">
    <property type="entry name" value="PAS-assoc_C"/>
</dbReference>
<dbReference type="RefSeq" id="WP_000087670.1">
    <property type="nucleotide sequence ID" value="NZ_BOQC01000301.1"/>
</dbReference>
<protein>
    <recommendedName>
        <fullName evidence="2">histidine kinase</fullName>
        <ecNumber evidence="2">2.7.13.3</ecNumber>
    </recommendedName>
</protein>
<keyword evidence="8" id="KW-0902">Two-component regulatory system</keyword>
<dbReference type="CDD" id="cd00130">
    <property type="entry name" value="PAS"/>
    <property type="match status" value="2"/>
</dbReference>
<feature type="domain" description="Histidine kinase" evidence="9">
    <location>
        <begin position="297"/>
        <end position="503"/>
    </location>
</feature>
<dbReference type="Pfam" id="PF00512">
    <property type="entry name" value="HisKA"/>
    <property type="match status" value="1"/>
</dbReference>
<dbReference type="InterPro" id="IPR003594">
    <property type="entry name" value="HATPase_dom"/>
</dbReference>
<keyword evidence="7" id="KW-0067">ATP-binding</keyword>
<dbReference type="InterPro" id="IPR013656">
    <property type="entry name" value="PAS_4"/>
</dbReference>
<dbReference type="Proteomes" id="UP001485505">
    <property type="component" value="Chromosome"/>
</dbReference>
<dbReference type="InterPro" id="IPR036890">
    <property type="entry name" value="HATPase_C_sf"/>
</dbReference>
<keyword evidence="3" id="KW-0597">Phosphoprotein</keyword>
<reference evidence="12 13" key="1">
    <citation type="submission" date="2024-04" db="EMBL/GenBank/DDBJ databases">
        <title>Complete genome sequence of Bacillus mobilis strains derived from soil.</title>
        <authorList>
            <person name="Jung H."/>
            <person name="Choi S."/>
            <person name="Kim Y."/>
            <person name="Han J.A."/>
            <person name="Kim E.Y."/>
            <person name="Lee H.-S."/>
        </authorList>
    </citation>
    <scope>NUCLEOTIDE SEQUENCE [LARGE SCALE GENOMIC DNA]</scope>
    <source>
        <strain evidence="12 13">IMGN7</strain>
    </source>
</reference>
<keyword evidence="13" id="KW-1185">Reference proteome</keyword>
<dbReference type="InterPro" id="IPR004358">
    <property type="entry name" value="Sig_transdc_His_kin-like_C"/>
</dbReference>
<dbReference type="Pfam" id="PF08448">
    <property type="entry name" value="PAS_4"/>
    <property type="match status" value="1"/>
</dbReference>
<dbReference type="SMART" id="SM00388">
    <property type="entry name" value="HisKA"/>
    <property type="match status" value="1"/>
</dbReference>
<dbReference type="Gene3D" id="3.30.450.20">
    <property type="entry name" value="PAS domain"/>
    <property type="match status" value="2"/>
</dbReference>
<evidence type="ECO:0000256" key="5">
    <source>
        <dbReference type="ARBA" id="ARBA00022741"/>
    </source>
</evidence>
<dbReference type="Gene3D" id="1.10.287.130">
    <property type="match status" value="1"/>
</dbReference>
<dbReference type="PROSITE" id="PS50112">
    <property type="entry name" value="PAS"/>
    <property type="match status" value="1"/>
</dbReference>
<organism evidence="12 13">
    <name type="scientific">Bacillus paramobilis</name>
    <dbReference type="NCBI Taxonomy" id="2817477"/>
    <lineage>
        <taxon>Bacteria</taxon>
        <taxon>Bacillati</taxon>
        <taxon>Bacillota</taxon>
        <taxon>Bacilli</taxon>
        <taxon>Bacillales</taxon>
        <taxon>Bacillaceae</taxon>
        <taxon>Bacillus</taxon>
        <taxon>Bacillus cereus group</taxon>
    </lineage>
</organism>
<evidence type="ECO:0000259" key="11">
    <source>
        <dbReference type="PROSITE" id="PS50113"/>
    </source>
</evidence>
<dbReference type="PRINTS" id="PR00344">
    <property type="entry name" value="BCTRLSENSOR"/>
</dbReference>
<dbReference type="PROSITE" id="PS50109">
    <property type="entry name" value="HIS_KIN"/>
    <property type="match status" value="1"/>
</dbReference>
<dbReference type="SUPFAM" id="SSF55874">
    <property type="entry name" value="ATPase domain of HSP90 chaperone/DNA topoisomerase II/histidine kinase"/>
    <property type="match status" value="1"/>
</dbReference>
<keyword evidence="4" id="KW-0808">Transferase</keyword>
<evidence type="ECO:0000259" key="10">
    <source>
        <dbReference type="PROSITE" id="PS50112"/>
    </source>
</evidence>
<evidence type="ECO:0000256" key="8">
    <source>
        <dbReference type="ARBA" id="ARBA00023012"/>
    </source>
</evidence>
<dbReference type="SUPFAM" id="SSF55785">
    <property type="entry name" value="PYP-like sensor domain (PAS domain)"/>
    <property type="match status" value="2"/>
</dbReference>
<evidence type="ECO:0000256" key="6">
    <source>
        <dbReference type="ARBA" id="ARBA00022777"/>
    </source>
</evidence>
<dbReference type="InterPro" id="IPR005467">
    <property type="entry name" value="His_kinase_dom"/>
</dbReference>
<dbReference type="SUPFAM" id="SSF47384">
    <property type="entry name" value="Homodimeric domain of signal transducing histidine kinase"/>
    <property type="match status" value="1"/>
</dbReference>
<name>A0ABZ2VTK5_9BACI</name>
<evidence type="ECO:0000256" key="1">
    <source>
        <dbReference type="ARBA" id="ARBA00000085"/>
    </source>
</evidence>
<evidence type="ECO:0000259" key="9">
    <source>
        <dbReference type="PROSITE" id="PS50109"/>
    </source>
</evidence>
<comment type="catalytic activity">
    <reaction evidence="1">
        <text>ATP + protein L-histidine = ADP + protein N-phospho-L-histidine.</text>
        <dbReference type="EC" id="2.7.13.3"/>
    </reaction>
</comment>
<evidence type="ECO:0000256" key="7">
    <source>
        <dbReference type="ARBA" id="ARBA00022840"/>
    </source>
</evidence>
<evidence type="ECO:0000256" key="3">
    <source>
        <dbReference type="ARBA" id="ARBA00022553"/>
    </source>
</evidence>
<gene>
    <name evidence="12" type="ORF">AABL52_09430</name>
</gene>
<dbReference type="EC" id="2.7.13.3" evidence="2"/>
<dbReference type="GO" id="GO:0016301">
    <property type="term" value="F:kinase activity"/>
    <property type="evidence" value="ECO:0007669"/>
    <property type="project" value="UniProtKB-KW"/>
</dbReference>
<dbReference type="InterPro" id="IPR000014">
    <property type="entry name" value="PAS"/>
</dbReference>
<dbReference type="EMBL" id="CP151108">
    <property type="protein sequence ID" value="WZF32565.1"/>
    <property type="molecule type" value="Genomic_DNA"/>
</dbReference>
<proteinExistence type="predicted"/>
<dbReference type="CDD" id="cd00082">
    <property type="entry name" value="HisKA"/>
    <property type="match status" value="1"/>
</dbReference>
<keyword evidence="6 12" id="KW-0418">Kinase</keyword>
<dbReference type="InterPro" id="IPR035965">
    <property type="entry name" value="PAS-like_dom_sf"/>
</dbReference>
<dbReference type="SMART" id="SM00091">
    <property type="entry name" value="PAS"/>
    <property type="match status" value="2"/>
</dbReference>
<dbReference type="InterPro" id="IPR003661">
    <property type="entry name" value="HisK_dim/P_dom"/>
</dbReference>
<feature type="domain" description="PAS" evidence="10">
    <location>
        <begin position="30"/>
        <end position="100"/>
    </location>
</feature>
<dbReference type="Pfam" id="PF13426">
    <property type="entry name" value="PAS_9"/>
    <property type="match status" value="1"/>
</dbReference>
<dbReference type="NCBIfam" id="TIGR00229">
    <property type="entry name" value="sensory_box"/>
    <property type="match status" value="2"/>
</dbReference>
<dbReference type="PANTHER" id="PTHR43065">
    <property type="entry name" value="SENSOR HISTIDINE KINASE"/>
    <property type="match status" value="1"/>
</dbReference>
<dbReference type="Pfam" id="PF02518">
    <property type="entry name" value="HATPase_c"/>
    <property type="match status" value="1"/>
</dbReference>
<evidence type="ECO:0000256" key="2">
    <source>
        <dbReference type="ARBA" id="ARBA00012438"/>
    </source>
</evidence>
<evidence type="ECO:0000256" key="4">
    <source>
        <dbReference type="ARBA" id="ARBA00022679"/>
    </source>
</evidence>
<dbReference type="PANTHER" id="PTHR43065:SF34">
    <property type="entry name" value="SPORULATION KINASE A"/>
    <property type="match status" value="1"/>
</dbReference>
<dbReference type="InterPro" id="IPR036097">
    <property type="entry name" value="HisK_dim/P_sf"/>
</dbReference>
<feature type="domain" description="PAC" evidence="11">
    <location>
        <begin position="232"/>
        <end position="284"/>
    </location>
</feature>
<dbReference type="CDD" id="cd00075">
    <property type="entry name" value="HATPase"/>
    <property type="match status" value="1"/>
</dbReference>
<evidence type="ECO:0000313" key="13">
    <source>
        <dbReference type="Proteomes" id="UP001485505"/>
    </source>
</evidence>
<evidence type="ECO:0000313" key="12">
    <source>
        <dbReference type="EMBL" id="WZF32565.1"/>
    </source>
</evidence>
<dbReference type="Gene3D" id="3.30.565.10">
    <property type="entry name" value="Histidine kinase-like ATPase, C-terminal domain"/>
    <property type="match status" value="1"/>
</dbReference>
<dbReference type="PROSITE" id="PS50113">
    <property type="entry name" value="PAC"/>
    <property type="match status" value="1"/>
</dbReference>